<keyword evidence="2" id="KW-1185">Reference proteome</keyword>
<organism evidence="1 2">
    <name type="scientific">Paxillus rubicundulus Ve08.2h10</name>
    <dbReference type="NCBI Taxonomy" id="930991"/>
    <lineage>
        <taxon>Eukaryota</taxon>
        <taxon>Fungi</taxon>
        <taxon>Dikarya</taxon>
        <taxon>Basidiomycota</taxon>
        <taxon>Agaricomycotina</taxon>
        <taxon>Agaricomycetes</taxon>
        <taxon>Agaricomycetidae</taxon>
        <taxon>Boletales</taxon>
        <taxon>Paxilineae</taxon>
        <taxon>Paxillaceae</taxon>
        <taxon>Paxillus</taxon>
    </lineage>
</organism>
<evidence type="ECO:0000313" key="2">
    <source>
        <dbReference type="Proteomes" id="UP000054538"/>
    </source>
</evidence>
<evidence type="ECO:0000313" key="1">
    <source>
        <dbReference type="EMBL" id="KIK99745.1"/>
    </source>
</evidence>
<reference evidence="2" key="2">
    <citation type="submission" date="2015-01" db="EMBL/GenBank/DDBJ databases">
        <title>Evolutionary Origins and Diversification of the Mycorrhizal Mutualists.</title>
        <authorList>
            <consortium name="DOE Joint Genome Institute"/>
            <consortium name="Mycorrhizal Genomics Consortium"/>
            <person name="Kohler A."/>
            <person name="Kuo A."/>
            <person name="Nagy L.G."/>
            <person name="Floudas D."/>
            <person name="Copeland A."/>
            <person name="Barry K.W."/>
            <person name="Cichocki N."/>
            <person name="Veneault-Fourrey C."/>
            <person name="LaButti K."/>
            <person name="Lindquist E.A."/>
            <person name="Lipzen A."/>
            <person name="Lundell T."/>
            <person name="Morin E."/>
            <person name="Murat C."/>
            <person name="Riley R."/>
            <person name="Ohm R."/>
            <person name="Sun H."/>
            <person name="Tunlid A."/>
            <person name="Henrissat B."/>
            <person name="Grigoriev I.V."/>
            <person name="Hibbett D.S."/>
            <person name="Martin F."/>
        </authorList>
    </citation>
    <scope>NUCLEOTIDE SEQUENCE [LARGE SCALE GENOMIC DNA]</scope>
    <source>
        <strain evidence="2">Ve08.2h10</strain>
    </source>
</reference>
<name>A0A0D0ECP8_9AGAM</name>
<dbReference type="AlphaFoldDB" id="A0A0D0ECP8"/>
<proteinExistence type="predicted"/>
<protein>
    <submittedName>
        <fullName evidence="1">Uncharacterized protein</fullName>
    </submittedName>
</protein>
<gene>
    <name evidence="1" type="ORF">PAXRUDRAFT_822428</name>
</gene>
<sequence length="74" mass="8620">MRLAAAPYPNRSIAVQNRSETQHAWMQAQHLLQNQDKMMIYDTREEKSGCASHVYIMQLETTTGPKWSRHEDAM</sequence>
<dbReference type="InParanoid" id="A0A0D0ECP8"/>
<accession>A0A0D0ECP8</accession>
<dbReference type="HOGENOM" id="CLU_2688515_0_0_1"/>
<reference evidence="1 2" key="1">
    <citation type="submission" date="2014-04" db="EMBL/GenBank/DDBJ databases">
        <authorList>
            <consortium name="DOE Joint Genome Institute"/>
            <person name="Kuo A."/>
            <person name="Kohler A."/>
            <person name="Jargeat P."/>
            <person name="Nagy L.G."/>
            <person name="Floudas D."/>
            <person name="Copeland A."/>
            <person name="Barry K.W."/>
            <person name="Cichocki N."/>
            <person name="Veneault-Fourrey C."/>
            <person name="LaButti K."/>
            <person name="Lindquist E.A."/>
            <person name="Lipzen A."/>
            <person name="Lundell T."/>
            <person name="Morin E."/>
            <person name="Murat C."/>
            <person name="Sun H."/>
            <person name="Tunlid A."/>
            <person name="Henrissat B."/>
            <person name="Grigoriev I.V."/>
            <person name="Hibbett D.S."/>
            <person name="Martin F."/>
            <person name="Nordberg H.P."/>
            <person name="Cantor M.N."/>
            <person name="Hua S.X."/>
        </authorList>
    </citation>
    <scope>NUCLEOTIDE SEQUENCE [LARGE SCALE GENOMIC DNA]</scope>
    <source>
        <strain evidence="1 2">Ve08.2h10</strain>
    </source>
</reference>
<dbReference type="Proteomes" id="UP000054538">
    <property type="component" value="Unassembled WGS sequence"/>
</dbReference>
<dbReference type="EMBL" id="KN824851">
    <property type="protein sequence ID" value="KIK99745.1"/>
    <property type="molecule type" value="Genomic_DNA"/>
</dbReference>